<dbReference type="SUPFAM" id="SSF53335">
    <property type="entry name" value="S-adenosyl-L-methionine-dependent methyltransferases"/>
    <property type="match status" value="1"/>
</dbReference>
<dbReference type="OrthoDB" id="9786494at2"/>
<evidence type="ECO:0000313" key="2">
    <source>
        <dbReference type="EMBL" id="AKA34170.1"/>
    </source>
</evidence>
<keyword evidence="2" id="KW-0808">Transferase</keyword>
<dbReference type="PATRIC" id="fig|516051.4.peg.512"/>
<accession>A0A0D5YPD0</accession>
<gene>
    <name evidence="2" type="ORF">VC82_491</name>
</gene>
<dbReference type="GO" id="GO:0004808">
    <property type="term" value="F:tRNA (5-methylaminomethyl-2-thiouridylate)(34)-methyltransferase activity"/>
    <property type="evidence" value="ECO:0007669"/>
    <property type="project" value="InterPro"/>
</dbReference>
<evidence type="ECO:0000259" key="1">
    <source>
        <dbReference type="Pfam" id="PF05430"/>
    </source>
</evidence>
<evidence type="ECO:0000313" key="3">
    <source>
        <dbReference type="Proteomes" id="UP000032726"/>
    </source>
</evidence>
<feature type="domain" description="MnmC-like methyltransferase" evidence="1">
    <location>
        <begin position="140"/>
        <end position="220"/>
    </location>
</feature>
<proteinExistence type="predicted"/>
<dbReference type="GO" id="GO:0016645">
    <property type="term" value="F:oxidoreductase activity, acting on the CH-NH group of donors"/>
    <property type="evidence" value="ECO:0007669"/>
    <property type="project" value="InterPro"/>
</dbReference>
<dbReference type="InterPro" id="IPR029063">
    <property type="entry name" value="SAM-dependent_MTases_sf"/>
</dbReference>
<dbReference type="KEGG" id="mlt:VC82_491"/>
<keyword evidence="2" id="KW-0489">Methyltransferase</keyword>
<organism evidence="2 3">
    <name type="scientific">Flagellimonas lutaonensis</name>
    <dbReference type="NCBI Taxonomy" id="516051"/>
    <lineage>
        <taxon>Bacteria</taxon>
        <taxon>Pseudomonadati</taxon>
        <taxon>Bacteroidota</taxon>
        <taxon>Flavobacteriia</taxon>
        <taxon>Flavobacteriales</taxon>
        <taxon>Flavobacteriaceae</taxon>
        <taxon>Flagellimonas</taxon>
    </lineage>
</organism>
<dbReference type="STRING" id="516051.VC82_491"/>
<name>A0A0D5YPD0_9FLAO</name>
<dbReference type="InterPro" id="IPR047785">
    <property type="entry name" value="tRNA_MNMC2"/>
</dbReference>
<dbReference type="Gene3D" id="3.40.50.150">
    <property type="entry name" value="Vaccinia Virus protein VP39"/>
    <property type="match status" value="1"/>
</dbReference>
<sequence>MKRRIITTGDGSKTIQIEEWNEQYHSLHGAVQEAYHVFIDHGLRHLPQNQLDILEIGFGTGLNALITFSEAQKEHKKIRYCGVEKYPVSIGEIKQLNYCEALGFKKLQEIFAKMHICDWQKEVAIHENFLLIKRQQDFLEIDDQNAFDLVYFDAFGARVQPELWTVEVFEKMFKALRSKGVLVTYAAKGSVRRAMQSVGFSVERLPGPPGKREMLRATKP</sequence>
<dbReference type="Proteomes" id="UP000032726">
    <property type="component" value="Chromosome"/>
</dbReference>
<dbReference type="Pfam" id="PF05430">
    <property type="entry name" value="Methyltransf_30"/>
    <property type="match status" value="1"/>
</dbReference>
<dbReference type="EMBL" id="CP011071">
    <property type="protein sequence ID" value="AKA34170.1"/>
    <property type="molecule type" value="Genomic_DNA"/>
</dbReference>
<reference evidence="2 3" key="1">
    <citation type="submission" date="2015-03" db="EMBL/GenBank/DDBJ databases">
        <title>Complete genome sequence of Muricauda lutaonensis CC-HSB-11T, isolated from a coastal hot spring.</title>
        <authorList>
            <person name="Kim K.M."/>
        </authorList>
    </citation>
    <scope>NUCLEOTIDE SEQUENCE [LARGE SCALE GENOMIC DNA]</scope>
    <source>
        <strain evidence="2 3">CC-HSB-11</strain>
    </source>
</reference>
<dbReference type="GO" id="GO:0032259">
    <property type="term" value="P:methylation"/>
    <property type="evidence" value="ECO:0007669"/>
    <property type="project" value="UniProtKB-KW"/>
</dbReference>
<keyword evidence="3" id="KW-1185">Reference proteome</keyword>
<dbReference type="PANTHER" id="PTHR39963:SF1">
    <property type="entry name" value="MNMC-LIKE METHYLTRANSFERASE DOMAIN-CONTAINING PROTEIN"/>
    <property type="match status" value="1"/>
</dbReference>
<dbReference type="InterPro" id="IPR008471">
    <property type="entry name" value="MnmC-like_methylTransf"/>
</dbReference>
<protein>
    <submittedName>
        <fullName evidence="2">SAM-dependent methyltransferase</fullName>
    </submittedName>
</protein>
<dbReference type="HOGENOM" id="CLU_061971_1_0_10"/>
<dbReference type="RefSeq" id="WP_045803193.1">
    <property type="nucleotide sequence ID" value="NZ_CP011071.1"/>
</dbReference>
<dbReference type="PANTHER" id="PTHR39963">
    <property type="entry name" value="SLL0983 PROTEIN"/>
    <property type="match status" value="1"/>
</dbReference>
<dbReference type="NCBIfam" id="NF033855">
    <property type="entry name" value="tRNA_MNMC2"/>
    <property type="match status" value="1"/>
</dbReference>
<dbReference type="AlphaFoldDB" id="A0A0D5YPD0"/>